<dbReference type="PATRIC" id="fig|1359164.3.peg.1356"/>
<keyword evidence="3" id="KW-1185">Reference proteome</keyword>
<dbReference type="GO" id="GO:0006313">
    <property type="term" value="P:DNA transposition"/>
    <property type="evidence" value="ECO:0007669"/>
    <property type="project" value="InterPro"/>
</dbReference>
<reference evidence="2 3" key="1">
    <citation type="submission" date="2015-01" db="EMBL/GenBank/DDBJ databases">
        <title>Genome Sequencing of Rickettsiales.</title>
        <authorList>
            <person name="Daugherty S.C."/>
            <person name="Su Q."/>
            <person name="Abolude K."/>
            <person name="Beier-Sexton M."/>
            <person name="Carlyon J.A."/>
            <person name="Carter R."/>
            <person name="Day N.P."/>
            <person name="Dumler S.J."/>
            <person name="Dyachenko V."/>
            <person name="Godinez A."/>
            <person name="Kurtti T.J."/>
            <person name="Lichay M."/>
            <person name="Mullins K.E."/>
            <person name="Ott S."/>
            <person name="Pappas-Brown V."/>
            <person name="Paris D.H."/>
            <person name="Patel P."/>
            <person name="Richards A.L."/>
            <person name="Sadzewicz L."/>
            <person name="Sears K."/>
            <person name="Seidman D."/>
            <person name="Sengamalay N."/>
            <person name="Stenos J."/>
            <person name="Tallon L.J."/>
            <person name="Vincent G."/>
            <person name="Fraser C.M."/>
            <person name="Munderloh U."/>
            <person name="Dunning-Hotopp J.C."/>
        </authorList>
    </citation>
    <scope>NUCLEOTIDE SEQUENCE [LARGE SCALE GENOMIC DNA]</scope>
    <source>
        <strain evidence="2 3">Ac/Pa</strain>
    </source>
</reference>
<dbReference type="RefSeq" id="WP_014392387.1">
    <property type="nucleotide sequence ID" value="NZ_LANR01000001.1"/>
</dbReference>
<accession>A0A0F3N2P1</accession>
<protein>
    <submittedName>
        <fullName evidence="2">Transposase IS116/IS110/IS902 family protein</fullName>
    </submittedName>
</protein>
<evidence type="ECO:0000313" key="3">
    <source>
        <dbReference type="Proteomes" id="UP000033556"/>
    </source>
</evidence>
<dbReference type="GO" id="GO:0004803">
    <property type="term" value="F:transposase activity"/>
    <property type="evidence" value="ECO:0007669"/>
    <property type="project" value="InterPro"/>
</dbReference>
<dbReference type="InterPro" id="IPR003346">
    <property type="entry name" value="Transposase_20"/>
</dbReference>
<feature type="domain" description="Transposase IS116/IS110/IS902 C-terminal" evidence="1">
    <location>
        <begin position="14"/>
        <end position="54"/>
    </location>
</feature>
<dbReference type="EMBL" id="LANR01000001">
    <property type="protein sequence ID" value="KJV62345.1"/>
    <property type="molecule type" value="Genomic_DNA"/>
</dbReference>
<dbReference type="Proteomes" id="UP000033556">
    <property type="component" value="Unassembled WGS sequence"/>
</dbReference>
<comment type="caution">
    <text evidence="2">The sequence shown here is derived from an EMBL/GenBank/DDBJ whole genome shotgun (WGS) entry which is preliminary data.</text>
</comment>
<dbReference type="GO" id="GO:0003677">
    <property type="term" value="F:DNA binding"/>
    <property type="evidence" value="ECO:0007669"/>
    <property type="project" value="InterPro"/>
</dbReference>
<evidence type="ECO:0000313" key="2">
    <source>
        <dbReference type="EMBL" id="KJV62345.1"/>
    </source>
</evidence>
<dbReference type="Pfam" id="PF02371">
    <property type="entry name" value="Transposase_20"/>
    <property type="match status" value="1"/>
</dbReference>
<name>A0A0F3N2P1_RICAM</name>
<sequence length="71" mass="7797">MNKSNGGRSIKSSFSGLSVRLAKTKCGRKTMRAALYMAAVKSVRYNSAVKPFYKRLVEKGKAKKLALILTS</sequence>
<organism evidence="2 3">
    <name type="scientific">Rickettsia amblyommatis str. Ac/Pa</name>
    <dbReference type="NCBI Taxonomy" id="1359164"/>
    <lineage>
        <taxon>Bacteria</taxon>
        <taxon>Pseudomonadati</taxon>
        <taxon>Pseudomonadota</taxon>
        <taxon>Alphaproteobacteria</taxon>
        <taxon>Rickettsiales</taxon>
        <taxon>Rickettsiaceae</taxon>
        <taxon>Rickettsieae</taxon>
        <taxon>Rickettsia</taxon>
        <taxon>spotted fever group</taxon>
    </lineage>
</organism>
<evidence type="ECO:0000259" key="1">
    <source>
        <dbReference type="Pfam" id="PF02371"/>
    </source>
</evidence>
<dbReference type="AlphaFoldDB" id="A0A0F3N2P1"/>
<proteinExistence type="predicted"/>
<gene>
    <name evidence="2" type="ORF">APHACPA_1369</name>
</gene>